<sequence length="193" mass="21561">MSSSPCTAFICFSGKALISQSNETSSRSMRKSFSDRNRSTMCPTETLLLRNAPSTIVSSCFLICSIRARVFFAGMFSMISHRFFQYSLNTSIRSRKKLADSDPTMIRLMASSWDCRTGLSSPERALSEFTNGHVCTMNRPVLCVMTRIVSICSTVALLTNCTNDFRICSNISRLWSVSGRTCCKTSSKRQNQT</sequence>
<evidence type="ECO:0000313" key="1">
    <source>
        <dbReference type="EMBL" id="CAG6446036.1"/>
    </source>
</evidence>
<dbReference type="EMBL" id="HBUE01005955">
    <property type="protein sequence ID" value="CAG6446036.1"/>
    <property type="molecule type" value="Transcribed_RNA"/>
</dbReference>
<accession>A0A8D8ESW4</accession>
<organism evidence="1">
    <name type="scientific">Culex pipiens</name>
    <name type="common">House mosquito</name>
    <dbReference type="NCBI Taxonomy" id="7175"/>
    <lineage>
        <taxon>Eukaryota</taxon>
        <taxon>Metazoa</taxon>
        <taxon>Ecdysozoa</taxon>
        <taxon>Arthropoda</taxon>
        <taxon>Hexapoda</taxon>
        <taxon>Insecta</taxon>
        <taxon>Pterygota</taxon>
        <taxon>Neoptera</taxon>
        <taxon>Endopterygota</taxon>
        <taxon>Diptera</taxon>
        <taxon>Nematocera</taxon>
        <taxon>Culicoidea</taxon>
        <taxon>Culicidae</taxon>
        <taxon>Culicinae</taxon>
        <taxon>Culicini</taxon>
        <taxon>Culex</taxon>
        <taxon>Culex</taxon>
    </lineage>
</organism>
<reference evidence="1" key="1">
    <citation type="submission" date="2021-05" db="EMBL/GenBank/DDBJ databases">
        <authorList>
            <person name="Alioto T."/>
            <person name="Alioto T."/>
            <person name="Gomez Garrido J."/>
        </authorList>
    </citation>
    <scope>NUCLEOTIDE SEQUENCE</scope>
</reference>
<proteinExistence type="predicted"/>
<protein>
    <submittedName>
        <fullName evidence="1">(northern house mosquito) hypothetical protein</fullName>
    </submittedName>
</protein>
<dbReference type="AlphaFoldDB" id="A0A8D8ESW4"/>
<name>A0A8D8ESW4_CULPI</name>